<proteinExistence type="predicted"/>
<gene>
    <name evidence="2" type="ORF">SAMN05216219_1513</name>
</gene>
<organism evidence="2 3">
    <name type="scientific">Mycetocola miduiensis</name>
    <dbReference type="NCBI Taxonomy" id="995034"/>
    <lineage>
        <taxon>Bacteria</taxon>
        <taxon>Bacillati</taxon>
        <taxon>Actinomycetota</taxon>
        <taxon>Actinomycetes</taxon>
        <taxon>Micrococcales</taxon>
        <taxon>Microbacteriaceae</taxon>
        <taxon>Mycetocola</taxon>
    </lineage>
</organism>
<sequence>MRDNAVMNPHDGFPGPDERLNSAIPPVAMMSGREVDFYLPVVCTDRGQHKETRLTAAIREMNGELHMPNALEAFSPPMGKEATPGSMMSRGAYTFICPRCSRTPQIKAARWWELVRRHAVVGAQVLDVSLID</sequence>
<name>A0A1I5AJH1_9MICO</name>
<protein>
    <submittedName>
        <fullName evidence="2">Uncharacterized protein</fullName>
    </submittedName>
</protein>
<dbReference type="EMBL" id="FOVM01000003">
    <property type="protein sequence ID" value="SFN62646.1"/>
    <property type="molecule type" value="Genomic_DNA"/>
</dbReference>
<reference evidence="3" key="1">
    <citation type="submission" date="2016-10" db="EMBL/GenBank/DDBJ databases">
        <authorList>
            <person name="Varghese N."/>
            <person name="Submissions S."/>
        </authorList>
    </citation>
    <scope>NUCLEOTIDE SEQUENCE [LARGE SCALE GENOMIC DNA]</scope>
    <source>
        <strain evidence="3">CGMCC 1.11101</strain>
    </source>
</reference>
<evidence type="ECO:0000256" key="1">
    <source>
        <dbReference type="SAM" id="MobiDB-lite"/>
    </source>
</evidence>
<keyword evidence="3" id="KW-1185">Reference proteome</keyword>
<accession>A0A1I5AJH1</accession>
<evidence type="ECO:0000313" key="3">
    <source>
        <dbReference type="Proteomes" id="UP000198867"/>
    </source>
</evidence>
<dbReference type="Proteomes" id="UP000198867">
    <property type="component" value="Unassembled WGS sequence"/>
</dbReference>
<feature type="region of interest" description="Disordered" evidence="1">
    <location>
        <begin position="1"/>
        <end position="21"/>
    </location>
</feature>
<evidence type="ECO:0000313" key="2">
    <source>
        <dbReference type="EMBL" id="SFN62646.1"/>
    </source>
</evidence>
<dbReference type="AlphaFoldDB" id="A0A1I5AJH1"/>